<dbReference type="Pfam" id="PF10100">
    <property type="entry name" value="Staph_opine_DH"/>
    <property type="match status" value="1"/>
</dbReference>
<reference evidence="1 2" key="1">
    <citation type="submission" date="2018-06" db="EMBL/GenBank/DDBJ databases">
        <authorList>
            <consortium name="Pathogen Informatics"/>
            <person name="Doyle S."/>
        </authorList>
    </citation>
    <scope>NUCLEOTIDE SEQUENCE [LARGE SCALE GENOMIC DNA]</scope>
    <source>
        <strain evidence="1 2">NCTC11807</strain>
    </source>
</reference>
<sequence length="369" mass="42470">MSKILIVGSRPVAIQLAQICNGLRHDKIDMVSRVKTSTQSRSVYNAYQRDGYFKVTTQNDLHLQLSGQFSIGHFYTKIQDVTQQYDTIIMACTADAYRPMLQQLTMSTLQHARRIILMSPTLGSHMIVEQLMSTLKPDIEVISFSTYLGDTRIVDGNQPHCVLTTGVKTMLFVGSNQESSTTLSELKKLFAQLNIDLVIMDTPLQAEIHNSSLYVHAPLFMNDFSLQTIFEGSEIPVYIYKMFPEGPITMKLIREMRMMWQEMMSLLQQLKVPSVNLLKFMVKENYPVRLETISEMDIENFEILSSIHQEYLLYVRYTAILIDPFSKPNEEGTYFDFSVVPYKCIDADEQGVIHIPRMPSEDYYRTLMI</sequence>
<accession>A0A380H018</accession>
<dbReference type="Proteomes" id="UP000255425">
    <property type="component" value="Unassembled WGS sequence"/>
</dbReference>
<proteinExistence type="predicted"/>
<dbReference type="AlphaFoldDB" id="A0A380H018"/>
<organism evidence="1 2">
    <name type="scientific">Staphylococcus saccharolyticus</name>
    <dbReference type="NCBI Taxonomy" id="33028"/>
    <lineage>
        <taxon>Bacteria</taxon>
        <taxon>Bacillati</taxon>
        <taxon>Bacillota</taxon>
        <taxon>Bacilli</taxon>
        <taxon>Bacillales</taxon>
        <taxon>Staphylococcaceae</taxon>
        <taxon>Staphylococcus</taxon>
    </lineage>
</organism>
<gene>
    <name evidence="1" type="ORF">NCTC11807_00133</name>
</gene>
<keyword evidence="2" id="KW-1185">Reference proteome</keyword>
<evidence type="ECO:0000313" key="2">
    <source>
        <dbReference type="Proteomes" id="UP000255425"/>
    </source>
</evidence>
<dbReference type="EMBL" id="UHDZ01000001">
    <property type="protein sequence ID" value="SUM67181.1"/>
    <property type="molecule type" value="Genomic_DNA"/>
</dbReference>
<dbReference type="InterPro" id="IPR016935">
    <property type="entry name" value="Opine_metallophore_DH"/>
</dbReference>
<name>A0A380H018_9STAP</name>
<evidence type="ECO:0000313" key="1">
    <source>
        <dbReference type="EMBL" id="SUM67181.1"/>
    </source>
</evidence>
<protein>
    <submittedName>
        <fullName evidence="1">Uncharacterized protein conserved in bacteria</fullName>
    </submittedName>
</protein>
<dbReference type="Gene3D" id="3.40.50.720">
    <property type="entry name" value="NAD(P)-binding Rossmann-like Domain"/>
    <property type="match status" value="1"/>
</dbReference>